<dbReference type="OrthoDB" id="277009at2"/>
<dbReference type="HOGENOM" id="CLU_068226_6_0_0"/>
<dbReference type="RefSeq" id="WP_013630199.1">
    <property type="nucleotide sequence ID" value="NC_015174.1"/>
</dbReference>
<gene>
    <name evidence="2" type="ordered locus">Plabr_3905</name>
</gene>
<accession>F0STL3</accession>
<name>F0STL3_RUBBR</name>
<feature type="domain" description="Transposase IS200-like" evidence="1">
    <location>
        <begin position="9"/>
        <end position="137"/>
    </location>
</feature>
<dbReference type="SUPFAM" id="SSF143422">
    <property type="entry name" value="Transposase IS200-like"/>
    <property type="match status" value="1"/>
</dbReference>
<evidence type="ECO:0000259" key="1">
    <source>
        <dbReference type="SMART" id="SM01321"/>
    </source>
</evidence>
<dbReference type="EMBL" id="CP002546">
    <property type="protein sequence ID" value="ADY61482.1"/>
    <property type="molecule type" value="Genomic_DNA"/>
</dbReference>
<protein>
    <recommendedName>
        <fullName evidence="1">Transposase IS200-like domain-containing protein</fullName>
    </recommendedName>
</protein>
<dbReference type="GO" id="GO:0004803">
    <property type="term" value="F:transposase activity"/>
    <property type="evidence" value="ECO:0007669"/>
    <property type="project" value="InterPro"/>
</dbReference>
<dbReference type="GO" id="GO:0006313">
    <property type="term" value="P:DNA transposition"/>
    <property type="evidence" value="ECO:0007669"/>
    <property type="project" value="InterPro"/>
</dbReference>
<dbReference type="AlphaFoldDB" id="F0STL3"/>
<dbReference type="GO" id="GO:0043565">
    <property type="term" value="F:sequence-specific DNA binding"/>
    <property type="evidence" value="ECO:0007669"/>
    <property type="project" value="TreeGrafter"/>
</dbReference>
<dbReference type="PANTHER" id="PTHR36966:SF1">
    <property type="entry name" value="REP-ASSOCIATED TYROSINE TRANSPOSASE"/>
    <property type="match status" value="1"/>
</dbReference>
<dbReference type="InterPro" id="IPR036515">
    <property type="entry name" value="Transposase_17_sf"/>
</dbReference>
<reference evidence="3" key="1">
    <citation type="submission" date="2011-02" db="EMBL/GenBank/DDBJ databases">
        <title>The complete genome of Planctomyces brasiliensis DSM 5305.</title>
        <authorList>
            <person name="Lucas S."/>
            <person name="Copeland A."/>
            <person name="Lapidus A."/>
            <person name="Bruce D."/>
            <person name="Goodwin L."/>
            <person name="Pitluck S."/>
            <person name="Kyrpides N."/>
            <person name="Mavromatis K."/>
            <person name="Pagani I."/>
            <person name="Ivanova N."/>
            <person name="Ovchinnikova G."/>
            <person name="Lu M."/>
            <person name="Detter J.C."/>
            <person name="Han C."/>
            <person name="Land M."/>
            <person name="Hauser L."/>
            <person name="Markowitz V."/>
            <person name="Cheng J.-F."/>
            <person name="Hugenholtz P."/>
            <person name="Woyke T."/>
            <person name="Wu D."/>
            <person name="Tindall B."/>
            <person name="Pomrenke H.G."/>
            <person name="Brambilla E."/>
            <person name="Klenk H.-P."/>
            <person name="Eisen J.A."/>
        </authorList>
    </citation>
    <scope>NUCLEOTIDE SEQUENCE [LARGE SCALE GENOMIC DNA]</scope>
    <source>
        <strain evidence="3">ATCC 49424 / DSM 5305 / JCM 21570 / NBRC 103401 / IFAM 1448</strain>
    </source>
</reference>
<sequence length="185" mass="21607">MPRYRRSFVPGGTYFFTVKTERNATIFNDGAVVGMLGDVLREARQRWPFGIPALVLLPDHLHSIWTLPAGDDAYSMRWGWIKKTFTARFLAAGGAELVTTESRRRNRRRGVWQRRFWEHTVKDEQDFEAYFDYIHWNPVKHGYVNCPADWPHSSFHRWVKRGVYPAHWGCSVQPPRVTSIGEVGE</sequence>
<dbReference type="InterPro" id="IPR002686">
    <property type="entry name" value="Transposase_17"/>
</dbReference>
<proteinExistence type="predicted"/>
<dbReference type="InterPro" id="IPR052715">
    <property type="entry name" value="RAYT_transposase"/>
</dbReference>
<dbReference type="STRING" id="756272.Plabr_3905"/>
<dbReference type="PANTHER" id="PTHR36966">
    <property type="entry name" value="REP-ASSOCIATED TYROSINE TRANSPOSASE"/>
    <property type="match status" value="1"/>
</dbReference>
<evidence type="ECO:0000313" key="2">
    <source>
        <dbReference type="EMBL" id="ADY61482.1"/>
    </source>
</evidence>
<dbReference type="NCBIfam" id="NF047646">
    <property type="entry name" value="REP_Tyr_transpos"/>
    <property type="match status" value="1"/>
</dbReference>
<dbReference type="Proteomes" id="UP000006860">
    <property type="component" value="Chromosome"/>
</dbReference>
<organism evidence="2 3">
    <name type="scientific">Rubinisphaera brasiliensis (strain ATCC 49424 / DSM 5305 / JCM 21570 / IAM 15109 / NBRC 103401 / IFAM 1448)</name>
    <name type="common">Planctomyces brasiliensis</name>
    <dbReference type="NCBI Taxonomy" id="756272"/>
    <lineage>
        <taxon>Bacteria</taxon>
        <taxon>Pseudomonadati</taxon>
        <taxon>Planctomycetota</taxon>
        <taxon>Planctomycetia</taxon>
        <taxon>Planctomycetales</taxon>
        <taxon>Planctomycetaceae</taxon>
        <taxon>Rubinisphaera</taxon>
    </lineage>
</organism>
<keyword evidence="3" id="KW-1185">Reference proteome</keyword>
<dbReference type="SMART" id="SM01321">
    <property type="entry name" value="Y1_Tnp"/>
    <property type="match status" value="1"/>
</dbReference>
<dbReference type="KEGG" id="pbs:Plabr_3905"/>
<dbReference type="Gene3D" id="3.30.70.1290">
    <property type="entry name" value="Transposase IS200-like"/>
    <property type="match status" value="1"/>
</dbReference>
<evidence type="ECO:0000313" key="3">
    <source>
        <dbReference type="Proteomes" id="UP000006860"/>
    </source>
</evidence>
<dbReference type="eggNOG" id="COG1943">
    <property type="taxonomic scope" value="Bacteria"/>
</dbReference>